<dbReference type="Proteomes" id="UP000466523">
    <property type="component" value="Unassembled WGS sequence"/>
</dbReference>
<name>A0A7K3L665_9MYCO</name>
<sequence length="154" mass="16749">MNYANHFHVGILVADITAAVDRFSDVLGVRFTEPAEQITTLHDPDPIECRVRASYSLGEPPYLELVEAQGDGVLSLRHGEGLHHLGYWAPDFETYRDSDAGVKLPAGPRFCLAAGAPTMWLTDPRNLHGVRLELVNSALRDGLEAGLAVGRMSG</sequence>
<protein>
    <recommendedName>
        <fullName evidence="3">VOC domain-containing protein</fullName>
    </recommendedName>
</protein>
<dbReference type="Gene3D" id="3.10.180.10">
    <property type="entry name" value="2,3-Dihydroxybiphenyl 1,2-Dioxygenase, domain 1"/>
    <property type="match status" value="1"/>
</dbReference>
<evidence type="ECO:0000313" key="2">
    <source>
        <dbReference type="Proteomes" id="UP000466523"/>
    </source>
</evidence>
<accession>A0A7K3L665</accession>
<organism evidence="1 2">
    <name type="scientific">Mycolicibacter kumamotonensis</name>
    <dbReference type="NCBI Taxonomy" id="354243"/>
    <lineage>
        <taxon>Bacteria</taxon>
        <taxon>Bacillati</taxon>
        <taxon>Actinomycetota</taxon>
        <taxon>Actinomycetes</taxon>
        <taxon>Mycobacteriales</taxon>
        <taxon>Mycobacteriaceae</taxon>
        <taxon>Mycolicibacter</taxon>
    </lineage>
</organism>
<dbReference type="SUPFAM" id="SSF54593">
    <property type="entry name" value="Glyoxalase/Bleomycin resistance protein/Dihydroxybiphenyl dioxygenase"/>
    <property type="match status" value="1"/>
</dbReference>
<comment type="caution">
    <text evidence="1">The sequence shown here is derived from an EMBL/GenBank/DDBJ whole genome shotgun (WGS) entry which is preliminary data.</text>
</comment>
<evidence type="ECO:0008006" key="3">
    <source>
        <dbReference type="Google" id="ProtNLM"/>
    </source>
</evidence>
<dbReference type="RefSeq" id="WP_162111614.1">
    <property type="nucleotide sequence ID" value="NZ_JAACYR010000004.1"/>
</dbReference>
<dbReference type="InterPro" id="IPR029068">
    <property type="entry name" value="Glyas_Bleomycin-R_OHBP_Dase"/>
</dbReference>
<proteinExistence type="predicted"/>
<gene>
    <name evidence="1" type="ORF">GWR20_01860</name>
</gene>
<reference evidence="1 2" key="1">
    <citation type="submission" date="2020-01" db="EMBL/GenBank/DDBJ databases">
        <authorList>
            <person name="Sanchez-Estrada R."/>
            <person name="Gonzalez-Y-Merchand J.A."/>
            <person name="Rivera-Gutierrez S."/>
        </authorList>
    </citation>
    <scope>NUCLEOTIDE SEQUENCE [LARGE SCALE GENOMIC DNA]</scope>
    <source>
        <strain evidence="1 2">CST 7247</strain>
    </source>
</reference>
<dbReference type="AlphaFoldDB" id="A0A7K3L665"/>
<dbReference type="EMBL" id="JAACYR010000004">
    <property type="protein sequence ID" value="NDJ87908.1"/>
    <property type="molecule type" value="Genomic_DNA"/>
</dbReference>
<dbReference type="Pfam" id="PF13669">
    <property type="entry name" value="Glyoxalase_4"/>
    <property type="match status" value="1"/>
</dbReference>
<evidence type="ECO:0000313" key="1">
    <source>
        <dbReference type="EMBL" id="NDJ87908.1"/>
    </source>
</evidence>